<keyword evidence="11" id="KW-0255">Endonuclease</keyword>
<keyword evidence="5" id="KW-0238">DNA-binding</keyword>
<keyword evidence="3" id="KW-0479">Metal-binding</keyword>
<dbReference type="GO" id="GO:0004519">
    <property type="term" value="F:endonuclease activity"/>
    <property type="evidence" value="ECO:0007669"/>
    <property type="project" value="UniProtKB-KW"/>
</dbReference>
<dbReference type="NCBIfam" id="NF040570">
    <property type="entry name" value="guided_TnpB"/>
    <property type="match status" value="1"/>
</dbReference>
<evidence type="ECO:0000256" key="7">
    <source>
        <dbReference type="SAM" id="MobiDB-lite"/>
    </source>
</evidence>
<evidence type="ECO:0000259" key="10">
    <source>
        <dbReference type="Pfam" id="PF12323"/>
    </source>
</evidence>
<keyword evidence="11" id="KW-0540">Nuclease</keyword>
<dbReference type="InterPro" id="IPR010095">
    <property type="entry name" value="Cas12f1-like_TNB"/>
</dbReference>
<comment type="caution">
    <text evidence="11">The sequence shown here is derived from an EMBL/GenBank/DDBJ whole genome shotgun (WGS) entry which is preliminary data.</text>
</comment>
<dbReference type="Pfam" id="PF12323">
    <property type="entry name" value="HTH_OrfB_IS605"/>
    <property type="match status" value="1"/>
</dbReference>
<dbReference type="InterPro" id="IPR001959">
    <property type="entry name" value="Transposase"/>
</dbReference>
<protein>
    <submittedName>
        <fullName evidence="11">RNA-guided endonuclease InsQ/TnpB family protein</fullName>
    </submittedName>
</protein>
<dbReference type="RefSeq" id="WP_377287834.1">
    <property type="nucleotide sequence ID" value="NZ_JBHSBM010000017.1"/>
</dbReference>
<evidence type="ECO:0000313" key="12">
    <source>
        <dbReference type="Proteomes" id="UP001595850"/>
    </source>
</evidence>
<keyword evidence="2" id="KW-0815">Transposition</keyword>
<evidence type="ECO:0000313" key="11">
    <source>
        <dbReference type="EMBL" id="MFC4059501.1"/>
    </source>
</evidence>
<accession>A0ABV8I8I8</accession>
<dbReference type="Pfam" id="PF01385">
    <property type="entry name" value="OrfB_IS605"/>
    <property type="match status" value="1"/>
</dbReference>
<dbReference type="EMBL" id="JBHSBM010000017">
    <property type="protein sequence ID" value="MFC4059501.1"/>
    <property type="molecule type" value="Genomic_DNA"/>
</dbReference>
<keyword evidence="4" id="KW-0862">Zinc</keyword>
<keyword evidence="11" id="KW-0378">Hydrolase</keyword>
<gene>
    <name evidence="11" type="ORF">ACFOWE_14440</name>
</gene>
<dbReference type="InterPro" id="IPR021027">
    <property type="entry name" value="Transposase_put_HTH"/>
</dbReference>
<dbReference type="Proteomes" id="UP001595850">
    <property type="component" value="Unassembled WGS sequence"/>
</dbReference>
<evidence type="ECO:0000256" key="5">
    <source>
        <dbReference type="ARBA" id="ARBA00023125"/>
    </source>
</evidence>
<evidence type="ECO:0000259" key="8">
    <source>
        <dbReference type="Pfam" id="PF01385"/>
    </source>
</evidence>
<sequence length="437" mass="47562">MLTGRRYRLEFDTGQRLLAERVAAVCRSVWNTGPAQRRAYRDRGAFIGYAEQCRQLAEAKKEFPWLAEPPAQVLQQTLKDLDAACRRHGTGRVRWKTRQRWRPSFRFPTPAHVPVQTVNRRWGRVLLPKFGWVPFRLSRPLGGSVRSATVSRDGVHWFIAFVVEDGHRTPEVHARPDAVAGVDRGVVTAAVTSDGEFFDRRHAGPAGVSSMRPPTEGEGEGGKRAGYLSAGEAERYVRLQRRLARARKGSARRAGVAAQIAQLMRRARQRRADFNAQAAHRLTRDYAHIVFEDLNVRAMTASAAGTVDAPGVRVAQKSGLNRAILDKGWYGLEVAVRSKARCTGSIVSMVPAAYTSQTCSAPACGRVDAKSRDSQALFRCTACGHTEHADVNAAKCVKATGQAAGPAVSGRGDLGVAWVGEASSTRSTARGAPCAAA</sequence>
<evidence type="ECO:0000256" key="4">
    <source>
        <dbReference type="ARBA" id="ARBA00022833"/>
    </source>
</evidence>
<evidence type="ECO:0000256" key="3">
    <source>
        <dbReference type="ARBA" id="ARBA00022723"/>
    </source>
</evidence>
<dbReference type="Pfam" id="PF07282">
    <property type="entry name" value="Cas12f1-like_TNB"/>
    <property type="match status" value="1"/>
</dbReference>
<reference evidence="12" key="1">
    <citation type="journal article" date="2019" name="Int. J. Syst. Evol. Microbiol.">
        <title>The Global Catalogue of Microorganisms (GCM) 10K type strain sequencing project: providing services to taxonomists for standard genome sequencing and annotation.</title>
        <authorList>
            <consortium name="The Broad Institute Genomics Platform"/>
            <consortium name="The Broad Institute Genome Sequencing Center for Infectious Disease"/>
            <person name="Wu L."/>
            <person name="Ma J."/>
        </authorList>
    </citation>
    <scope>NUCLEOTIDE SEQUENCE [LARGE SCALE GENOMIC DNA]</scope>
    <source>
        <strain evidence="12">TBRC 4489</strain>
    </source>
</reference>
<keyword evidence="12" id="KW-1185">Reference proteome</keyword>
<evidence type="ECO:0000256" key="6">
    <source>
        <dbReference type="ARBA" id="ARBA00023172"/>
    </source>
</evidence>
<name>A0ABV8I8I8_9ACTN</name>
<comment type="similarity">
    <text evidence="1">In the C-terminal section; belongs to the transposase 35 family.</text>
</comment>
<feature type="domain" description="Probable transposase IS891/IS1136/IS1341" evidence="8">
    <location>
        <begin position="233"/>
        <end position="301"/>
    </location>
</feature>
<proteinExistence type="inferred from homology"/>
<evidence type="ECO:0000259" key="9">
    <source>
        <dbReference type="Pfam" id="PF07282"/>
    </source>
</evidence>
<feature type="domain" description="Transposase putative helix-turn-helix" evidence="10">
    <location>
        <begin position="1"/>
        <end position="41"/>
    </location>
</feature>
<organism evidence="11 12">
    <name type="scientific">Planomonospora corallina</name>
    <dbReference type="NCBI Taxonomy" id="1806052"/>
    <lineage>
        <taxon>Bacteria</taxon>
        <taxon>Bacillati</taxon>
        <taxon>Actinomycetota</taxon>
        <taxon>Actinomycetes</taxon>
        <taxon>Streptosporangiales</taxon>
        <taxon>Streptosporangiaceae</taxon>
        <taxon>Planomonospora</taxon>
    </lineage>
</organism>
<keyword evidence="6" id="KW-0233">DNA recombination</keyword>
<feature type="domain" description="Cas12f1-like TNB" evidence="9">
    <location>
        <begin position="329"/>
        <end position="395"/>
    </location>
</feature>
<feature type="region of interest" description="Disordered" evidence="7">
    <location>
        <begin position="202"/>
        <end position="225"/>
    </location>
</feature>
<evidence type="ECO:0000256" key="2">
    <source>
        <dbReference type="ARBA" id="ARBA00022578"/>
    </source>
</evidence>
<evidence type="ECO:0000256" key="1">
    <source>
        <dbReference type="ARBA" id="ARBA00008761"/>
    </source>
</evidence>